<protein>
    <submittedName>
        <fullName evidence="2">Uncharacterized protein</fullName>
    </submittedName>
</protein>
<proteinExistence type="predicted"/>
<comment type="caution">
    <text evidence="2">The sequence shown here is derived from an EMBL/GenBank/DDBJ whole genome shotgun (WGS) entry which is preliminary data.</text>
</comment>
<reference evidence="2 3" key="1">
    <citation type="submission" date="2023-04" db="EMBL/GenBank/DDBJ databases">
        <title>Genome of Basidiobolus ranarum AG-B5.</title>
        <authorList>
            <person name="Stajich J.E."/>
            <person name="Carter-House D."/>
            <person name="Gryganskyi A."/>
        </authorList>
    </citation>
    <scope>NUCLEOTIDE SEQUENCE [LARGE SCALE GENOMIC DNA]</scope>
    <source>
        <strain evidence="2 3">AG-B5</strain>
    </source>
</reference>
<dbReference type="Proteomes" id="UP001479436">
    <property type="component" value="Unassembled WGS sequence"/>
</dbReference>
<gene>
    <name evidence="2" type="ORF">K7432_001622</name>
</gene>
<evidence type="ECO:0000313" key="2">
    <source>
        <dbReference type="EMBL" id="KAK9727688.1"/>
    </source>
</evidence>
<feature type="region of interest" description="Disordered" evidence="1">
    <location>
        <begin position="1"/>
        <end position="33"/>
    </location>
</feature>
<dbReference type="EMBL" id="JASJQH010006913">
    <property type="protein sequence ID" value="KAK9727688.1"/>
    <property type="molecule type" value="Genomic_DNA"/>
</dbReference>
<evidence type="ECO:0000256" key="1">
    <source>
        <dbReference type="SAM" id="MobiDB-lite"/>
    </source>
</evidence>
<organism evidence="2 3">
    <name type="scientific">Basidiobolus ranarum</name>
    <dbReference type="NCBI Taxonomy" id="34480"/>
    <lineage>
        <taxon>Eukaryota</taxon>
        <taxon>Fungi</taxon>
        <taxon>Fungi incertae sedis</taxon>
        <taxon>Zoopagomycota</taxon>
        <taxon>Entomophthoromycotina</taxon>
        <taxon>Basidiobolomycetes</taxon>
        <taxon>Basidiobolales</taxon>
        <taxon>Basidiobolaceae</taxon>
        <taxon>Basidiobolus</taxon>
    </lineage>
</organism>
<evidence type="ECO:0000313" key="3">
    <source>
        <dbReference type="Proteomes" id="UP001479436"/>
    </source>
</evidence>
<keyword evidence="3" id="KW-1185">Reference proteome</keyword>
<sequence length="95" mass="10295">MSSGRSHLRNHHLSLNHQEDAPPEPGTALTSLTVTQPLTSPVFVQDATNGEVVGPIINTSPRIIPFHLIEANIDLYTTTASQINSRKRLSSDING</sequence>
<name>A0ABR2W969_9FUNG</name>
<feature type="compositionally biased region" description="Basic residues" evidence="1">
    <location>
        <begin position="1"/>
        <end position="14"/>
    </location>
</feature>
<accession>A0ABR2W969</accession>